<protein>
    <submittedName>
        <fullName evidence="3">CBS domain-containing protein</fullName>
    </submittedName>
</protein>
<evidence type="ECO:0000313" key="3">
    <source>
        <dbReference type="EMBL" id="MBC5683229.1"/>
    </source>
</evidence>
<reference evidence="3 4" key="1">
    <citation type="submission" date="2020-08" db="EMBL/GenBank/DDBJ databases">
        <title>Genome public.</title>
        <authorList>
            <person name="Liu C."/>
            <person name="Sun Q."/>
        </authorList>
    </citation>
    <scope>NUCLEOTIDE SEQUENCE [LARGE SCALE GENOMIC DNA]</scope>
    <source>
        <strain evidence="3 4">NSJ-13</strain>
    </source>
</reference>
<proteinExistence type="predicted"/>
<evidence type="ECO:0000313" key="4">
    <source>
        <dbReference type="Proteomes" id="UP000631576"/>
    </source>
</evidence>
<evidence type="ECO:0000259" key="2">
    <source>
        <dbReference type="PROSITE" id="PS51371"/>
    </source>
</evidence>
<dbReference type="Gene3D" id="3.10.580.10">
    <property type="entry name" value="CBS-domain"/>
    <property type="match status" value="1"/>
</dbReference>
<dbReference type="Proteomes" id="UP000631576">
    <property type="component" value="Unassembled WGS sequence"/>
</dbReference>
<dbReference type="EMBL" id="JACOPE010000001">
    <property type="protein sequence ID" value="MBC5683229.1"/>
    <property type="molecule type" value="Genomic_DNA"/>
</dbReference>
<organism evidence="3 4">
    <name type="scientific">Ruminococcus hominis</name>
    <dbReference type="NCBI Taxonomy" id="2763065"/>
    <lineage>
        <taxon>Bacteria</taxon>
        <taxon>Bacillati</taxon>
        <taxon>Bacillota</taxon>
        <taxon>Clostridia</taxon>
        <taxon>Eubacteriales</taxon>
        <taxon>Oscillospiraceae</taxon>
        <taxon>Ruminococcus</taxon>
    </lineage>
</organism>
<comment type="caution">
    <text evidence="3">The sequence shown here is derived from an EMBL/GenBank/DDBJ whole genome shotgun (WGS) entry which is preliminary data.</text>
</comment>
<dbReference type="RefSeq" id="WP_022076416.1">
    <property type="nucleotide sequence ID" value="NZ_JACOPE010000001.1"/>
</dbReference>
<accession>A0ABR7G716</accession>
<feature type="domain" description="CBS" evidence="2">
    <location>
        <begin position="7"/>
        <end position="65"/>
    </location>
</feature>
<dbReference type="PROSITE" id="PS51371">
    <property type="entry name" value="CBS"/>
    <property type="match status" value="2"/>
</dbReference>
<sequence length="139" mass="16407">MNILFFLKPKNDVAYIYDYCTLRQVLETMEFHKYASIPMLNKEGEYVGTMTEGDLLWGIKNYTDLNVKKSETIFIKDFPRRADYDVVRADSDMEDLIKKAMNQNFVPVVDDQNKFIGIITRKSIIEYCFENMKQMEEAN</sequence>
<gene>
    <name evidence="3" type="ORF">H8S40_06545</name>
</gene>
<dbReference type="Pfam" id="PF00571">
    <property type="entry name" value="CBS"/>
    <property type="match status" value="2"/>
</dbReference>
<dbReference type="InterPro" id="IPR000644">
    <property type="entry name" value="CBS_dom"/>
</dbReference>
<dbReference type="SUPFAM" id="SSF54631">
    <property type="entry name" value="CBS-domain pair"/>
    <property type="match status" value="1"/>
</dbReference>
<keyword evidence="1" id="KW-0129">CBS domain</keyword>
<dbReference type="InterPro" id="IPR046342">
    <property type="entry name" value="CBS_dom_sf"/>
</dbReference>
<evidence type="ECO:0000256" key="1">
    <source>
        <dbReference type="PROSITE-ProRule" id="PRU00703"/>
    </source>
</evidence>
<dbReference type="CDD" id="cd09834">
    <property type="entry name" value="CBS_pair_bac"/>
    <property type="match status" value="1"/>
</dbReference>
<keyword evidence="4" id="KW-1185">Reference proteome</keyword>
<feature type="domain" description="CBS" evidence="2">
    <location>
        <begin position="74"/>
        <end position="135"/>
    </location>
</feature>
<name>A0ABR7G716_9FIRM</name>